<feature type="region of interest" description="Disordered" evidence="1">
    <location>
        <begin position="372"/>
        <end position="392"/>
    </location>
</feature>
<evidence type="ECO:0008006" key="5">
    <source>
        <dbReference type="Google" id="ProtNLM"/>
    </source>
</evidence>
<feature type="compositionally biased region" description="Low complexity" evidence="1">
    <location>
        <begin position="373"/>
        <end position="384"/>
    </location>
</feature>
<reference evidence="3" key="1">
    <citation type="submission" date="2022-07" db="EMBL/GenBank/DDBJ databases">
        <title>Phylogenomic reconstructions and comparative analyses of Kickxellomycotina fungi.</title>
        <authorList>
            <person name="Reynolds N.K."/>
            <person name="Stajich J.E."/>
            <person name="Barry K."/>
            <person name="Grigoriev I.V."/>
            <person name="Crous P."/>
            <person name="Smith M.E."/>
        </authorList>
    </citation>
    <scope>NUCLEOTIDE SEQUENCE</scope>
    <source>
        <strain evidence="3">BCRC 34882</strain>
    </source>
</reference>
<sequence>MSGKLYIAETYSYSQNTNPAQSITTSDTGDASDSSDGNSDDGSDDGSDSSLHSGGEGLSKTNPIIDTLEQDISGAVTPLIYARSTHRFTTRDATSDLAKIKGGVLVKNGKQTSCELAVINSQVSVISADCLDIANGNLDTNVKYDVYLDEGADGNAAKYAVESVSINPGYNATSISNNLAVIQYNLAGASTWNNTMAVSGTTGSWNDMVFVRRTLSNVANMDWEAPVINTIGSNDDNMCNSMSALYKENQSDFICNSETLNPQLSSLSQCSITYGSVYTYIGSSLYLAGVHSYSATYSGARNLCGSNETRIYYLLLENYWEYISTVIKSSVPFYPSTSSLPPTQNAYYAMKEPENAKMLSNYRVFGGDSYANQTDSASQQSDTSPNNNQSAAASDFLNDSNVLVESSDAGSNLENNSSDSVDGADGQNNGSGDGLSHKDTIIIGVCASVGGILISCLLFFLYKVWSYRKSNKEDPMAQGVIQDMFVDDNGGAADSPHFPEQDSTDDGIDRTVAALMDYDLPPVYEGPAGSISPTSVLASTSVYAAASTAHTPPNASSGIPANTSAYNDDKILYYNTR</sequence>
<feature type="compositionally biased region" description="Low complexity" evidence="1">
    <location>
        <begin position="26"/>
        <end position="37"/>
    </location>
</feature>
<protein>
    <recommendedName>
        <fullName evidence="5">Mid2 domain-containing protein</fullName>
    </recommendedName>
</protein>
<evidence type="ECO:0000256" key="2">
    <source>
        <dbReference type="SAM" id="Phobius"/>
    </source>
</evidence>
<evidence type="ECO:0000313" key="3">
    <source>
        <dbReference type="EMBL" id="KAJ1996128.1"/>
    </source>
</evidence>
<feature type="transmembrane region" description="Helical" evidence="2">
    <location>
        <begin position="441"/>
        <end position="462"/>
    </location>
</feature>
<comment type="caution">
    <text evidence="3">The sequence shown here is derived from an EMBL/GenBank/DDBJ whole genome shotgun (WGS) entry which is preliminary data.</text>
</comment>
<evidence type="ECO:0000313" key="4">
    <source>
        <dbReference type="Proteomes" id="UP001151295"/>
    </source>
</evidence>
<organism evidence="3 4">
    <name type="scientific">Coemansia umbellata</name>
    <dbReference type="NCBI Taxonomy" id="1424467"/>
    <lineage>
        <taxon>Eukaryota</taxon>
        <taxon>Fungi</taxon>
        <taxon>Fungi incertae sedis</taxon>
        <taxon>Zoopagomycota</taxon>
        <taxon>Kickxellomycotina</taxon>
        <taxon>Kickxellomycetes</taxon>
        <taxon>Kickxellales</taxon>
        <taxon>Kickxellaceae</taxon>
        <taxon>Coemansia</taxon>
    </lineage>
</organism>
<dbReference type="InterPro" id="IPR043504">
    <property type="entry name" value="Peptidase_S1_PA_chymotrypsin"/>
</dbReference>
<dbReference type="InterPro" id="IPR009003">
    <property type="entry name" value="Peptidase_S1_PA"/>
</dbReference>
<keyword evidence="2" id="KW-0812">Transmembrane</keyword>
<dbReference type="Gene3D" id="2.40.10.10">
    <property type="entry name" value="Trypsin-like serine proteases"/>
    <property type="match status" value="1"/>
</dbReference>
<dbReference type="SUPFAM" id="SSF50494">
    <property type="entry name" value="Trypsin-like serine proteases"/>
    <property type="match status" value="1"/>
</dbReference>
<keyword evidence="4" id="KW-1185">Reference proteome</keyword>
<feature type="compositionally biased region" description="Acidic residues" evidence="1">
    <location>
        <begin position="38"/>
        <end position="47"/>
    </location>
</feature>
<dbReference type="Proteomes" id="UP001151295">
    <property type="component" value="Unassembled WGS sequence"/>
</dbReference>
<feature type="compositionally biased region" description="Polar residues" evidence="1">
    <location>
        <begin position="16"/>
        <end position="25"/>
    </location>
</feature>
<feature type="compositionally biased region" description="Polar residues" evidence="1">
    <location>
        <begin position="407"/>
        <end position="430"/>
    </location>
</feature>
<keyword evidence="2" id="KW-1133">Transmembrane helix</keyword>
<evidence type="ECO:0000256" key="1">
    <source>
        <dbReference type="SAM" id="MobiDB-lite"/>
    </source>
</evidence>
<keyword evidence="2" id="KW-0472">Membrane</keyword>
<dbReference type="EMBL" id="JANBQD010000001">
    <property type="protein sequence ID" value="KAJ1996128.1"/>
    <property type="molecule type" value="Genomic_DNA"/>
</dbReference>
<accession>A0ABQ8PVK7</accession>
<gene>
    <name evidence="3" type="ORF">EDC05_000018</name>
</gene>
<feature type="region of interest" description="Disordered" evidence="1">
    <location>
        <begin position="16"/>
        <end position="62"/>
    </location>
</feature>
<feature type="region of interest" description="Disordered" evidence="1">
    <location>
        <begin position="407"/>
        <end position="431"/>
    </location>
</feature>
<name>A0ABQ8PVK7_9FUNG</name>
<proteinExistence type="predicted"/>